<dbReference type="SUPFAM" id="SSF46894">
    <property type="entry name" value="C-terminal effector domain of the bipartite response regulators"/>
    <property type="match status" value="1"/>
</dbReference>
<proteinExistence type="predicted"/>
<organism evidence="3 4">
    <name type="scientific">Novosphingobium indicum</name>
    <dbReference type="NCBI Taxonomy" id="462949"/>
    <lineage>
        <taxon>Bacteria</taxon>
        <taxon>Pseudomonadati</taxon>
        <taxon>Pseudomonadota</taxon>
        <taxon>Alphaproteobacteria</taxon>
        <taxon>Sphingomonadales</taxon>
        <taxon>Sphingomonadaceae</taxon>
        <taxon>Novosphingobium</taxon>
    </lineage>
</organism>
<protein>
    <recommendedName>
        <fullName evidence="2">HTH luxR-type domain-containing protein</fullName>
    </recommendedName>
</protein>
<feature type="domain" description="HTH luxR-type" evidence="2">
    <location>
        <begin position="25"/>
        <end position="90"/>
    </location>
</feature>
<keyword evidence="4" id="KW-1185">Reference proteome</keyword>
<keyword evidence="1" id="KW-0472">Membrane</keyword>
<dbReference type="InterPro" id="IPR016032">
    <property type="entry name" value="Sig_transdc_resp-reg_C-effctor"/>
</dbReference>
<dbReference type="EMBL" id="BMLK01000008">
    <property type="protein sequence ID" value="GGN49931.1"/>
    <property type="molecule type" value="Genomic_DNA"/>
</dbReference>
<gene>
    <name evidence="3" type="ORF">GCM10011349_21060</name>
</gene>
<dbReference type="Gene3D" id="1.10.10.10">
    <property type="entry name" value="Winged helix-like DNA-binding domain superfamily/Winged helix DNA-binding domain"/>
    <property type="match status" value="1"/>
</dbReference>
<sequence length="203" mass="21815">MTSEDEAAGDRIADLARASDSTQRLLEAFPGLTAKQHEVLRFVAENRTSKEIAFELGISESAVNQRIEGVRSRTGSPPRAELARAYRLYQQDGEGAEAQETADEDDETCKPLTGKITQVPSGSGQQQSRWQDAMADDASVAEAVIYRLTAERQREREGRVVPEALDGAHAGLSRTAAMIAIAVGILLAGLVGLSVVQSLSHII</sequence>
<dbReference type="Proteomes" id="UP000605099">
    <property type="component" value="Unassembled WGS sequence"/>
</dbReference>
<accession>A0ABQ2JN80</accession>
<dbReference type="CDD" id="cd06170">
    <property type="entry name" value="LuxR_C_like"/>
    <property type="match status" value="1"/>
</dbReference>
<name>A0ABQ2JN80_9SPHN</name>
<comment type="caution">
    <text evidence="3">The sequence shown here is derived from an EMBL/GenBank/DDBJ whole genome shotgun (WGS) entry which is preliminary data.</text>
</comment>
<evidence type="ECO:0000256" key="1">
    <source>
        <dbReference type="SAM" id="Phobius"/>
    </source>
</evidence>
<dbReference type="PROSITE" id="PS50043">
    <property type="entry name" value="HTH_LUXR_2"/>
    <property type="match status" value="1"/>
</dbReference>
<keyword evidence="1" id="KW-1133">Transmembrane helix</keyword>
<dbReference type="Pfam" id="PF08281">
    <property type="entry name" value="Sigma70_r4_2"/>
    <property type="match status" value="1"/>
</dbReference>
<feature type="transmembrane region" description="Helical" evidence="1">
    <location>
        <begin position="176"/>
        <end position="196"/>
    </location>
</feature>
<reference evidence="4" key="1">
    <citation type="journal article" date="2019" name="Int. J. Syst. Evol. Microbiol.">
        <title>The Global Catalogue of Microorganisms (GCM) 10K type strain sequencing project: providing services to taxonomists for standard genome sequencing and annotation.</title>
        <authorList>
            <consortium name="The Broad Institute Genomics Platform"/>
            <consortium name="The Broad Institute Genome Sequencing Center for Infectious Disease"/>
            <person name="Wu L."/>
            <person name="Ma J."/>
        </authorList>
    </citation>
    <scope>NUCLEOTIDE SEQUENCE [LARGE SCALE GENOMIC DNA]</scope>
    <source>
        <strain evidence="4">CGMCC 1.6784</strain>
    </source>
</reference>
<dbReference type="SMART" id="SM00421">
    <property type="entry name" value="HTH_LUXR"/>
    <property type="match status" value="1"/>
</dbReference>
<dbReference type="RefSeq" id="WP_188819641.1">
    <property type="nucleotide sequence ID" value="NZ_BMLK01000008.1"/>
</dbReference>
<evidence type="ECO:0000259" key="2">
    <source>
        <dbReference type="PROSITE" id="PS50043"/>
    </source>
</evidence>
<evidence type="ECO:0000313" key="3">
    <source>
        <dbReference type="EMBL" id="GGN49931.1"/>
    </source>
</evidence>
<dbReference type="InterPro" id="IPR013249">
    <property type="entry name" value="RNA_pol_sigma70_r4_t2"/>
</dbReference>
<dbReference type="InterPro" id="IPR036388">
    <property type="entry name" value="WH-like_DNA-bd_sf"/>
</dbReference>
<evidence type="ECO:0000313" key="4">
    <source>
        <dbReference type="Proteomes" id="UP000605099"/>
    </source>
</evidence>
<keyword evidence="1" id="KW-0812">Transmembrane</keyword>
<dbReference type="InterPro" id="IPR000792">
    <property type="entry name" value="Tscrpt_reg_LuxR_C"/>
</dbReference>